<evidence type="ECO:0000313" key="2">
    <source>
        <dbReference type="Proteomes" id="UP000324222"/>
    </source>
</evidence>
<organism evidence="1 2">
    <name type="scientific">Portunus trituberculatus</name>
    <name type="common">Swimming crab</name>
    <name type="synonym">Neptunus trituberculatus</name>
    <dbReference type="NCBI Taxonomy" id="210409"/>
    <lineage>
        <taxon>Eukaryota</taxon>
        <taxon>Metazoa</taxon>
        <taxon>Ecdysozoa</taxon>
        <taxon>Arthropoda</taxon>
        <taxon>Crustacea</taxon>
        <taxon>Multicrustacea</taxon>
        <taxon>Malacostraca</taxon>
        <taxon>Eumalacostraca</taxon>
        <taxon>Eucarida</taxon>
        <taxon>Decapoda</taxon>
        <taxon>Pleocyemata</taxon>
        <taxon>Brachyura</taxon>
        <taxon>Eubrachyura</taxon>
        <taxon>Portunoidea</taxon>
        <taxon>Portunidae</taxon>
        <taxon>Portuninae</taxon>
        <taxon>Portunus</taxon>
    </lineage>
</organism>
<reference evidence="1 2" key="1">
    <citation type="submission" date="2019-05" db="EMBL/GenBank/DDBJ databases">
        <title>Another draft genome of Portunus trituberculatus and its Hox gene families provides insights of decapod evolution.</title>
        <authorList>
            <person name="Jeong J.-H."/>
            <person name="Song I."/>
            <person name="Kim S."/>
            <person name="Choi T."/>
            <person name="Kim D."/>
            <person name="Ryu S."/>
            <person name="Kim W."/>
        </authorList>
    </citation>
    <scope>NUCLEOTIDE SEQUENCE [LARGE SCALE GENOMIC DNA]</scope>
    <source>
        <tissue evidence="1">Muscle</tissue>
    </source>
</reference>
<evidence type="ECO:0000313" key="1">
    <source>
        <dbReference type="EMBL" id="MPC75344.1"/>
    </source>
</evidence>
<dbReference type="PROSITE" id="PS51257">
    <property type="entry name" value="PROKAR_LIPOPROTEIN"/>
    <property type="match status" value="1"/>
</dbReference>
<dbReference type="AlphaFoldDB" id="A0A5B7I3L1"/>
<protein>
    <submittedName>
        <fullName evidence="1">Uncharacterized protein</fullName>
    </submittedName>
</protein>
<gene>
    <name evidence="1" type="ORF">E2C01_069730</name>
</gene>
<name>A0A5B7I3L1_PORTR</name>
<accession>A0A5B7I3L1</accession>
<dbReference type="EMBL" id="VSRR010040912">
    <property type="protein sequence ID" value="MPC75344.1"/>
    <property type="molecule type" value="Genomic_DNA"/>
</dbReference>
<keyword evidence="2" id="KW-1185">Reference proteome</keyword>
<comment type="caution">
    <text evidence="1">The sequence shown here is derived from an EMBL/GenBank/DDBJ whole genome shotgun (WGS) entry which is preliminary data.</text>
</comment>
<proteinExistence type="predicted"/>
<sequence>MARQGVFPHLASSACQPHPCNRAPHLTRPFLPSTRAAGLVWGGKDPNPSYAAKRIPPPFVVWVWLDS</sequence>
<dbReference type="Proteomes" id="UP000324222">
    <property type="component" value="Unassembled WGS sequence"/>
</dbReference>